<dbReference type="Proteomes" id="UP000703295">
    <property type="component" value="Unassembled WGS sequence"/>
</dbReference>
<organism evidence="1 2">
    <name type="scientific">Bacteroides mediterraneensis</name>
    <dbReference type="NCBI Taxonomy" id="1841856"/>
    <lineage>
        <taxon>Bacteria</taxon>
        <taxon>Pseudomonadati</taxon>
        <taxon>Bacteroidota</taxon>
        <taxon>Bacteroidia</taxon>
        <taxon>Bacteroidales</taxon>
        <taxon>Bacteroidaceae</taxon>
        <taxon>Bacteroides</taxon>
    </lineage>
</organism>
<keyword evidence="2" id="KW-1185">Reference proteome</keyword>
<dbReference type="Gene3D" id="3.40.50.1110">
    <property type="entry name" value="SGNH hydrolase"/>
    <property type="match status" value="1"/>
</dbReference>
<dbReference type="EMBL" id="JACJJW010000008">
    <property type="protein sequence ID" value="MBM6758008.1"/>
    <property type="molecule type" value="Genomic_DNA"/>
</dbReference>
<evidence type="ECO:0000313" key="2">
    <source>
        <dbReference type="Proteomes" id="UP000703295"/>
    </source>
</evidence>
<dbReference type="SUPFAM" id="SSF52266">
    <property type="entry name" value="SGNH hydrolase"/>
    <property type="match status" value="1"/>
</dbReference>
<dbReference type="RefSeq" id="WP_204475160.1">
    <property type="nucleotide sequence ID" value="NZ_JACJJW010000008.1"/>
</dbReference>
<evidence type="ECO:0000313" key="1">
    <source>
        <dbReference type="EMBL" id="MBM6758008.1"/>
    </source>
</evidence>
<dbReference type="InterPro" id="IPR036514">
    <property type="entry name" value="SGNH_hydro_sf"/>
</dbReference>
<reference evidence="1 2" key="1">
    <citation type="journal article" date="2021" name="Sci. Rep.">
        <title>The distribution of antibiotic resistance genes in chicken gut microbiota commensals.</title>
        <authorList>
            <person name="Juricova H."/>
            <person name="Matiasovicova J."/>
            <person name="Kubasova T."/>
            <person name="Cejkova D."/>
            <person name="Rychlik I."/>
        </authorList>
    </citation>
    <scope>NUCLEOTIDE SEQUENCE [LARGE SCALE GENOMIC DNA]</scope>
    <source>
        <strain evidence="1 2">An801</strain>
    </source>
</reference>
<comment type="caution">
    <text evidence="1">The sequence shown here is derived from an EMBL/GenBank/DDBJ whole genome shotgun (WGS) entry which is preliminary data.</text>
</comment>
<name>A0ABS2ETW4_9BACE</name>
<protein>
    <recommendedName>
        <fullName evidence="3">Periplasmic protein</fullName>
    </recommendedName>
</protein>
<proteinExistence type="predicted"/>
<dbReference type="Gene3D" id="2.60.120.1360">
    <property type="match status" value="1"/>
</dbReference>
<accession>A0ABS2ETW4</accession>
<sequence length="458" mass="51528">MKNRLLYTFLFTVLVVAGLFALHYLPSVSLDGKPLRRVDLLSDVRVKKELVEPMDSDSLILPPPVKPAFVDTCKSGMVCIEEYVDSTGRGMSHFYEALSQVNALNRPVRIAYFGDSFIEADILTGDLREMLQKRFGGCGVGYVPITNKIAGFRPTVHQSFGGWGSHAITDSVHFDRSRQDISNHYFIPSVGAYVLLKGEKRFLSRIDTCDVSTCYFLAADSVTLSASVNGREKKEFPVKGNGELQAVSVDGRIGSVRWNVEKLDSAALFYAVTMDPHRGVVVDNFSTRGSSGQQLAHIPMSILRQYNRLRPYDLIVLQYGLNVASQNVLNYTYYKNAMKPIVERLKEAFPETSILIVSVGDREYKDENGELRTMPGVKGLIRYQQALAAETHVAFWNMFEAMGGEGSMVKMVEGKPQMANYDYTHINFRGGKHMAQLLFETLMYGKEQYEKRKAYEME</sequence>
<evidence type="ECO:0008006" key="3">
    <source>
        <dbReference type="Google" id="ProtNLM"/>
    </source>
</evidence>
<gene>
    <name evidence="1" type="ORF">H6A31_04775</name>
</gene>
<dbReference type="CDD" id="cd01825">
    <property type="entry name" value="SGNH_hydrolase_peri1"/>
    <property type="match status" value="1"/>
</dbReference>